<dbReference type="RefSeq" id="WP_054042416.1">
    <property type="nucleotide sequence ID" value="NZ_CAJNAW010000039.1"/>
</dbReference>
<gene>
    <name evidence="3" type="ORF">R69776_07685</name>
</gene>
<sequence length="97" mass="11217">MLYIRLCFDKPGTTELREQLRADHRAYFKPNLLADAVPHLVQAGPLCVSDNDDTNLASFMILEATSLDEVVRFHDGDPFTKAGLYDRVYIHRWDRHI</sequence>
<dbReference type="EMBL" id="CAJNBH010000040">
    <property type="protein sequence ID" value="CAE6854851.1"/>
    <property type="molecule type" value="Genomic_DNA"/>
</dbReference>
<dbReference type="InterPro" id="IPR005545">
    <property type="entry name" value="YCII"/>
</dbReference>
<evidence type="ECO:0000313" key="3">
    <source>
        <dbReference type="EMBL" id="CAE6854851.1"/>
    </source>
</evidence>
<organism evidence="3 4">
    <name type="scientific">Paraburkholderia nemoris</name>
    <dbReference type="NCBI Taxonomy" id="2793076"/>
    <lineage>
        <taxon>Bacteria</taxon>
        <taxon>Pseudomonadati</taxon>
        <taxon>Pseudomonadota</taxon>
        <taxon>Betaproteobacteria</taxon>
        <taxon>Burkholderiales</taxon>
        <taxon>Burkholderiaceae</taxon>
        <taxon>Paraburkholderia</taxon>
    </lineage>
</organism>
<feature type="domain" description="YCII-related" evidence="2">
    <location>
        <begin position="1"/>
        <end position="93"/>
    </location>
</feature>
<evidence type="ECO:0000313" key="4">
    <source>
        <dbReference type="Proteomes" id="UP000673821"/>
    </source>
</evidence>
<dbReference type="InterPro" id="IPR011008">
    <property type="entry name" value="Dimeric_a/b-barrel"/>
</dbReference>
<reference evidence="3 4" key="1">
    <citation type="submission" date="2021-02" db="EMBL/GenBank/DDBJ databases">
        <authorList>
            <person name="Vanwijnsberghe S."/>
        </authorList>
    </citation>
    <scope>NUCLEOTIDE SEQUENCE [LARGE SCALE GENOMIC DNA]</scope>
    <source>
        <strain evidence="3 4">R-69776</strain>
    </source>
</reference>
<dbReference type="Pfam" id="PF03795">
    <property type="entry name" value="YCII"/>
    <property type="match status" value="1"/>
</dbReference>
<dbReference type="Proteomes" id="UP000673821">
    <property type="component" value="Unassembled WGS sequence"/>
</dbReference>
<comment type="similarity">
    <text evidence="1">Belongs to the YciI family.</text>
</comment>
<keyword evidence="4" id="KW-1185">Reference proteome</keyword>
<proteinExistence type="inferred from homology"/>
<name>A0ABN7N7G0_9BURK</name>
<protein>
    <recommendedName>
        <fullName evidence="2">YCII-related domain-containing protein</fullName>
    </recommendedName>
</protein>
<evidence type="ECO:0000256" key="1">
    <source>
        <dbReference type="ARBA" id="ARBA00007689"/>
    </source>
</evidence>
<evidence type="ECO:0000259" key="2">
    <source>
        <dbReference type="Pfam" id="PF03795"/>
    </source>
</evidence>
<dbReference type="Gene3D" id="3.30.70.1060">
    <property type="entry name" value="Dimeric alpha+beta barrel"/>
    <property type="match status" value="1"/>
</dbReference>
<comment type="caution">
    <text evidence="3">The sequence shown here is derived from an EMBL/GenBank/DDBJ whole genome shotgun (WGS) entry which is preliminary data.</text>
</comment>
<dbReference type="SUPFAM" id="SSF54909">
    <property type="entry name" value="Dimeric alpha+beta barrel"/>
    <property type="match status" value="1"/>
</dbReference>
<accession>A0ABN7N7G0</accession>